<name>A0A1G6G211_BACOV</name>
<protein>
    <submittedName>
        <fullName evidence="1">Uncharacterized protein</fullName>
    </submittedName>
</protein>
<dbReference type="RefSeq" id="WP_074556956.1">
    <property type="nucleotide sequence ID" value="NZ_FMYE01000005.1"/>
</dbReference>
<proteinExistence type="predicted"/>
<dbReference type="SUPFAM" id="SSF53067">
    <property type="entry name" value="Actin-like ATPase domain"/>
    <property type="match status" value="1"/>
</dbReference>
<organism evidence="1 2">
    <name type="scientific">Bacteroides ovatus</name>
    <dbReference type="NCBI Taxonomy" id="28116"/>
    <lineage>
        <taxon>Bacteria</taxon>
        <taxon>Pseudomonadati</taxon>
        <taxon>Bacteroidota</taxon>
        <taxon>Bacteroidia</taxon>
        <taxon>Bacteroidales</taxon>
        <taxon>Bacteroidaceae</taxon>
        <taxon>Bacteroides</taxon>
    </lineage>
</organism>
<evidence type="ECO:0000313" key="2">
    <source>
        <dbReference type="Proteomes" id="UP000183670"/>
    </source>
</evidence>
<sequence>MAHIFRLYTAGGSDNIDGWADSIEYGTKAIGSISDPEGATCKREITSIPSPFARMDLMKNAFRQVVESKDLDNQLTVYHKLVSDCLDVAEIFFNIEKLRDKFDIIRWNKKEALGLLLDKKSSFAHKQLGETLNMYLNQDASTYNFDLLQNIYLLNYKGPDAPSQMNIVGATSPATLFFTSANNLNYVSANVCFGNDKPFDSNFQPLYRRDTQFILYWFGLKNFWNQLQDKTARSFSNLFKEVDEYLELTFKYLTQEQKDLINKMTKADIDKYVSISITTNTDLVEVLGCELKCLNVDSSFHTDFVIDSDFTVGGKKPLVLPVDTFRKSLIYTQDVWDEKTVVPIHDDTPLDKRKLPVDGRTYPYLTMGDFLEDTLICNSYPLNVDCFYNGGDKQCGEDGGFSYLLPIKKAYFLYFTIEDLKKHFRMERLEVVSDKVVKVTLDIPVKAENGQVNFITYERFYYENLAGNSDESSGRIIVKDFALHIFPFLKVKQNVMADYRVNVMDFEGDDKYNLSFGNDQGVFEKECCLRRNNTSDGDVIVAGRTVLSPQTFVFKSVFSYLVFNVEGVDNIIIPEFQGKVGARSFEFAIDFGTSNTHIEYRMDGGKIEPFTIKKNESLIQPMNIGYGKDPDDVIMADFMPSVIGEYFKFPTRTVLSEKAGLDWIGTEVVPMAETNLPFVFETMDLPPYNKSHVDLKWAAEVESQNRICSYFENLMMLMRNKVLMNGGDLSATKIAWFYPASMSSKRVTKIRDTWKMLYGIYFGGDSDTQIITMSESVVPYYYYKKNSKATTNVVSVDIGGGTSDILIVKDGNPLYLSSCRFAANAIFDCQPCHSSPFIIKYLDYFRSVLNAQGLSEIIELADGWMEDGKPASDIVMLLFSLVGNRDVVGKKITSKVNYSSMLFSDSKLKTLFILFYTALIYHIARTMKCKSLDFPRHLTFSGTGSKLLQILIDVSEKEVLEKYTKLIFEKVYGTEYDKDGLDILINTSNPKEVTCKGGLLEMKTMSVADIEDMKICLLGTSDDVFASSSFKYSDIDSKMIDGVVKEMNVFTDLFYKLDEEFSFYKKFGAMNTEDLEDLRPLFTRDIAKSVRDGMSDKNLKDKVEETLFFYPIREILCAIGGNNKMLEPEDE</sequence>
<gene>
    <name evidence="1" type="ORF">SAMN05192581_1005127</name>
</gene>
<dbReference type="AlphaFoldDB" id="A0A1G6G211"/>
<evidence type="ECO:0000313" key="1">
    <source>
        <dbReference type="EMBL" id="SDB76010.1"/>
    </source>
</evidence>
<dbReference type="Proteomes" id="UP000183670">
    <property type="component" value="Unassembled WGS sequence"/>
</dbReference>
<accession>A0A1G6G211</accession>
<reference evidence="1 2" key="1">
    <citation type="submission" date="2016-10" db="EMBL/GenBank/DDBJ databases">
        <authorList>
            <person name="de Groot N.N."/>
        </authorList>
    </citation>
    <scope>NUCLEOTIDE SEQUENCE [LARGE SCALE GENOMIC DNA]</scope>
    <source>
        <strain evidence="1 2">NLAE-zl-C500</strain>
    </source>
</reference>
<dbReference type="InterPro" id="IPR043129">
    <property type="entry name" value="ATPase_NBD"/>
</dbReference>
<dbReference type="EMBL" id="FMYE01000005">
    <property type="protein sequence ID" value="SDB76010.1"/>
    <property type="molecule type" value="Genomic_DNA"/>
</dbReference>